<keyword evidence="4" id="KW-0819">tRNA processing</keyword>
<sequence>MEVREGDLVLIYIDKRRKKLVKAIKGKVFGSDLGVLKLDDVIGKRYGESVEFSTGARAYILKPTLEDVLFSFKRRTQVIYPKDLGLMAIKLGAGPGKRCLEGGSGSGFVAATLSWFGCDVASFEVRKEHLYVAKRNLEEVGLRVTFVNASIGEAPEVYGEESFDAAAVDVGDPWKYVDGVWRALKGGAPAAFWLPTYNQLEKLKEASRGKFIWMESLEVNERRLKVEKGATRPEQTGITFTGFWAFLRKVY</sequence>
<dbReference type="EMBL" id="CP000816">
    <property type="protein sequence ID" value="ABU82308.1"/>
    <property type="molecule type" value="Genomic_DNA"/>
</dbReference>
<dbReference type="GO" id="GO:0030488">
    <property type="term" value="P:tRNA methylation"/>
    <property type="evidence" value="ECO:0007669"/>
    <property type="project" value="InterPro"/>
</dbReference>
<dbReference type="PIRSF" id="PIRSF017269">
    <property type="entry name" value="GCD14"/>
    <property type="match status" value="1"/>
</dbReference>
<evidence type="ECO:0000256" key="2">
    <source>
        <dbReference type="ARBA" id="ARBA00022679"/>
    </source>
</evidence>
<keyword evidence="1 7" id="KW-0489">Methyltransferase</keyword>
<feature type="binding site" evidence="5">
    <location>
        <position position="124"/>
    </location>
    <ligand>
        <name>S-adenosyl-L-methionine</name>
        <dbReference type="ChEBI" id="CHEBI:59789"/>
    </ligand>
</feature>
<dbReference type="OrthoDB" id="30774at2157"/>
<keyword evidence="8" id="KW-1185">Reference proteome</keyword>
<dbReference type="STRING" id="453591.Igni_1131"/>
<dbReference type="GO" id="GO:0160107">
    <property type="term" value="F:tRNA (adenine(58)-N1)-methyltransferase activity"/>
    <property type="evidence" value="ECO:0007669"/>
    <property type="project" value="InterPro"/>
</dbReference>
<dbReference type="Proteomes" id="UP000000262">
    <property type="component" value="Chromosome"/>
</dbReference>
<keyword evidence="2 7" id="KW-0808">Transferase</keyword>
<evidence type="ECO:0000256" key="1">
    <source>
        <dbReference type="ARBA" id="ARBA00022603"/>
    </source>
</evidence>
<dbReference type="eggNOG" id="arCOG00978">
    <property type="taxonomic scope" value="Archaea"/>
</dbReference>
<dbReference type="Pfam" id="PF08704">
    <property type="entry name" value="GCD14"/>
    <property type="match status" value="1"/>
</dbReference>
<dbReference type="HOGENOM" id="CLU_025402_0_1_2"/>
<dbReference type="PhylomeDB" id="A8ABK6"/>
<dbReference type="InterPro" id="IPR014816">
    <property type="entry name" value="tRNA_MeTrfase_Gcd14"/>
</dbReference>
<dbReference type="InterPro" id="IPR029063">
    <property type="entry name" value="SAM-dependent_MTases_sf"/>
</dbReference>
<dbReference type="PROSITE" id="PS51620">
    <property type="entry name" value="SAM_TRM61"/>
    <property type="match status" value="1"/>
</dbReference>
<evidence type="ECO:0000259" key="6">
    <source>
        <dbReference type="Pfam" id="PF08704"/>
    </source>
</evidence>
<gene>
    <name evidence="7" type="ordered locus">Igni_1131</name>
</gene>
<feature type="domain" description="tRNA (adenine(58)-N(1))-methyltransferase catalytic subunit TRM61 C-terminal" evidence="6">
    <location>
        <begin position="58"/>
        <end position="228"/>
    </location>
</feature>
<dbReference type="KEGG" id="iho:Igni_1131"/>
<name>A8ABK6_IGNH4</name>
<dbReference type="PANTHER" id="PTHR12133">
    <property type="entry name" value="TRNA (ADENINE(58)-N(1))-METHYLTRANSFERASE"/>
    <property type="match status" value="1"/>
</dbReference>
<evidence type="ECO:0000256" key="3">
    <source>
        <dbReference type="ARBA" id="ARBA00022691"/>
    </source>
</evidence>
<dbReference type="CDD" id="cd02440">
    <property type="entry name" value="AdoMet_MTases"/>
    <property type="match status" value="1"/>
</dbReference>
<feature type="binding site" evidence="5">
    <location>
        <position position="129"/>
    </location>
    <ligand>
        <name>S-adenosyl-L-methionine</name>
        <dbReference type="ChEBI" id="CHEBI:59789"/>
    </ligand>
</feature>
<dbReference type="GeneID" id="5561984"/>
<dbReference type="RefSeq" id="WP_012123272.1">
    <property type="nucleotide sequence ID" value="NC_009776.1"/>
</dbReference>
<dbReference type="PANTHER" id="PTHR12133:SF1">
    <property type="entry name" value="TRNA (ADENINE(58)-N(1))-METHYLTRANSFERASE, MITOCHONDRIAL"/>
    <property type="match status" value="1"/>
</dbReference>
<dbReference type="SUPFAM" id="SSF53335">
    <property type="entry name" value="S-adenosyl-L-methionine-dependent methyltransferases"/>
    <property type="match status" value="1"/>
</dbReference>
<dbReference type="AlphaFoldDB" id="A8ABK6"/>
<dbReference type="InterPro" id="IPR049470">
    <property type="entry name" value="TRM61_C"/>
</dbReference>
<dbReference type="Gene3D" id="3.40.50.150">
    <property type="entry name" value="Vaccinia Virus protein VP39"/>
    <property type="match status" value="1"/>
</dbReference>
<evidence type="ECO:0000256" key="5">
    <source>
        <dbReference type="PIRSR" id="PIRSR017269-1"/>
    </source>
</evidence>
<dbReference type="GO" id="GO:0031515">
    <property type="term" value="C:tRNA (m1A) methyltransferase complex"/>
    <property type="evidence" value="ECO:0007669"/>
    <property type="project" value="InterPro"/>
</dbReference>
<evidence type="ECO:0000256" key="4">
    <source>
        <dbReference type="ARBA" id="ARBA00022694"/>
    </source>
</evidence>
<evidence type="ECO:0000313" key="8">
    <source>
        <dbReference type="Proteomes" id="UP000000262"/>
    </source>
</evidence>
<dbReference type="Gene3D" id="3.10.330.20">
    <property type="match status" value="1"/>
</dbReference>
<keyword evidence="3 5" id="KW-0949">S-adenosyl-L-methionine</keyword>
<protein>
    <submittedName>
        <fullName evidence="7">tRNA methyltransferase complex GCD14 subunit</fullName>
    </submittedName>
</protein>
<accession>A8ABK6</accession>
<evidence type="ECO:0000313" key="7">
    <source>
        <dbReference type="EMBL" id="ABU82308.1"/>
    </source>
</evidence>
<feature type="binding site" evidence="5">
    <location>
        <position position="169"/>
    </location>
    <ligand>
        <name>S-adenosyl-L-methionine</name>
        <dbReference type="ChEBI" id="CHEBI:59789"/>
    </ligand>
</feature>
<organism evidence="7 8">
    <name type="scientific">Ignicoccus hospitalis (strain KIN4/I / DSM 18386 / JCM 14125)</name>
    <dbReference type="NCBI Taxonomy" id="453591"/>
    <lineage>
        <taxon>Archaea</taxon>
        <taxon>Thermoproteota</taxon>
        <taxon>Thermoprotei</taxon>
        <taxon>Desulfurococcales</taxon>
        <taxon>Desulfurococcaceae</taxon>
        <taxon>Ignicoccus</taxon>
    </lineage>
</organism>
<reference evidence="7 8" key="1">
    <citation type="journal article" date="2008" name="Genome Biol.">
        <title>A genomic analysis of the archaeal system Ignicoccus hospitalis-Nanoarchaeum equitans.</title>
        <authorList>
            <person name="Podar M."/>
            <person name="Anderson I."/>
            <person name="Makarova K.S."/>
            <person name="Elkins J.G."/>
            <person name="Ivanova N."/>
            <person name="Wall M.A."/>
            <person name="Lykidis A."/>
            <person name="Mavromatis K."/>
            <person name="Sun H."/>
            <person name="Hudson M.E."/>
            <person name="Chen W."/>
            <person name="Deciu C."/>
            <person name="Hutchison D."/>
            <person name="Eads J.R."/>
            <person name="Anderson A."/>
            <person name="Fernandes F."/>
            <person name="Szeto E."/>
            <person name="Lapidus A."/>
            <person name="Kyrpides N.C."/>
            <person name="Saier M.H.Jr."/>
            <person name="Richardson P.M."/>
            <person name="Rachel R."/>
            <person name="Huber H."/>
            <person name="Eisen J.A."/>
            <person name="Koonin E.V."/>
            <person name="Keller M."/>
            <person name="Stetter K.O."/>
        </authorList>
    </citation>
    <scope>NUCLEOTIDE SEQUENCE [LARGE SCALE GENOMIC DNA]</scope>
    <source>
        <strain evidence="8">KIN4/I / DSM 18386 / JCM 14125</strain>
    </source>
</reference>
<proteinExistence type="predicted"/>